<evidence type="ECO:0000313" key="2">
    <source>
        <dbReference type="Proteomes" id="UP001141806"/>
    </source>
</evidence>
<dbReference type="PANTHER" id="PTHR36045:SF2">
    <property type="entry name" value="OS04G0558500 PROTEIN"/>
    <property type="match status" value="1"/>
</dbReference>
<dbReference type="OrthoDB" id="781564at2759"/>
<dbReference type="PANTHER" id="PTHR36045">
    <property type="entry name" value="OS04G0558500 PROTEIN"/>
    <property type="match status" value="1"/>
</dbReference>
<organism evidence="1 2">
    <name type="scientific">Protea cynaroides</name>
    <dbReference type="NCBI Taxonomy" id="273540"/>
    <lineage>
        <taxon>Eukaryota</taxon>
        <taxon>Viridiplantae</taxon>
        <taxon>Streptophyta</taxon>
        <taxon>Embryophyta</taxon>
        <taxon>Tracheophyta</taxon>
        <taxon>Spermatophyta</taxon>
        <taxon>Magnoliopsida</taxon>
        <taxon>Proteales</taxon>
        <taxon>Proteaceae</taxon>
        <taxon>Protea</taxon>
    </lineage>
</organism>
<dbReference type="AlphaFoldDB" id="A0A9Q0JUW2"/>
<dbReference type="Proteomes" id="UP001141806">
    <property type="component" value="Unassembled WGS sequence"/>
</dbReference>
<accession>A0A9Q0JUW2</accession>
<gene>
    <name evidence="1" type="ORF">NE237_029513</name>
</gene>
<protein>
    <submittedName>
        <fullName evidence="1">Uncharacterized protein</fullName>
    </submittedName>
</protein>
<sequence>MIGYRSLSSCWFRKKVRLLSSRLCADSGGLQQKGGFRDAGEHIESIKAALLAKEDPEIMEKILLLNLQMSSNDSAMTIILKRINDCISIMDRLDSLNGSTHPAF</sequence>
<comment type="caution">
    <text evidence="1">The sequence shown here is derived from an EMBL/GenBank/DDBJ whole genome shotgun (WGS) entry which is preliminary data.</text>
</comment>
<proteinExistence type="predicted"/>
<name>A0A9Q0JUW2_9MAGN</name>
<evidence type="ECO:0000313" key="1">
    <source>
        <dbReference type="EMBL" id="KAJ4952681.1"/>
    </source>
</evidence>
<dbReference type="EMBL" id="JAMYWD010000012">
    <property type="protein sequence ID" value="KAJ4952681.1"/>
    <property type="molecule type" value="Genomic_DNA"/>
</dbReference>
<reference evidence="1" key="1">
    <citation type="journal article" date="2023" name="Plant J.">
        <title>The genome of the king protea, Protea cynaroides.</title>
        <authorList>
            <person name="Chang J."/>
            <person name="Duong T.A."/>
            <person name="Schoeman C."/>
            <person name="Ma X."/>
            <person name="Roodt D."/>
            <person name="Barker N."/>
            <person name="Li Z."/>
            <person name="Van de Peer Y."/>
            <person name="Mizrachi E."/>
        </authorList>
    </citation>
    <scope>NUCLEOTIDE SEQUENCE</scope>
    <source>
        <tissue evidence="1">Young leaves</tissue>
    </source>
</reference>
<keyword evidence="2" id="KW-1185">Reference proteome</keyword>